<feature type="region of interest" description="Disordered" evidence="13">
    <location>
        <begin position="474"/>
        <end position="495"/>
    </location>
</feature>
<reference evidence="17 18" key="1">
    <citation type="submission" date="2018-11" db="EMBL/GenBank/DDBJ databases">
        <authorList>
            <person name="Lopez-Roques C."/>
            <person name="Donnadieu C."/>
            <person name="Bouchez O."/>
            <person name="Klopp C."/>
            <person name="Cabau C."/>
            <person name="Zahm M."/>
        </authorList>
    </citation>
    <scope>NUCLEOTIDE SEQUENCE [LARGE SCALE GENOMIC DNA]</scope>
    <source>
        <strain evidence="17">RS831</strain>
        <tissue evidence="17">Whole body</tissue>
    </source>
</reference>
<dbReference type="SUPFAM" id="SSF54160">
    <property type="entry name" value="Chromo domain-like"/>
    <property type="match status" value="2"/>
</dbReference>
<dbReference type="InterPro" id="IPR000330">
    <property type="entry name" value="SNF2_N"/>
</dbReference>
<evidence type="ECO:0000256" key="9">
    <source>
        <dbReference type="ARBA" id="ARBA00023125"/>
    </source>
</evidence>
<dbReference type="PANTHER" id="PTHR46850">
    <property type="entry name" value="CHROMODOMAIN-HELICASE-DNA-BINDING PROTEIN 9"/>
    <property type="match status" value="1"/>
</dbReference>
<comment type="subcellular location">
    <subcellularLocation>
        <location evidence="1">Nucleus</location>
    </subcellularLocation>
</comment>
<dbReference type="CDD" id="cd18668">
    <property type="entry name" value="CD1_tandem_CHD5-9_like"/>
    <property type="match status" value="1"/>
</dbReference>
<feature type="compositionally biased region" description="Basic residues" evidence="13">
    <location>
        <begin position="558"/>
        <end position="571"/>
    </location>
</feature>
<comment type="catalytic activity">
    <reaction evidence="12">
        <text>ATP + H2O = ADP + phosphate + H(+)</text>
        <dbReference type="Rhea" id="RHEA:13065"/>
        <dbReference type="ChEBI" id="CHEBI:15377"/>
        <dbReference type="ChEBI" id="CHEBI:15378"/>
        <dbReference type="ChEBI" id="CHEBI:30616"/>
        <dbReference type="ChEBI" id="CHEBI:43474"/>
        <dbReference type="ChEBI" id="CHEBI:456216"/>
    </reaction>
</comment>
<protein>
    <submittedName>
        <fullName evidence="17">Uncharacterized protein</fullName>
    </submittedName>
</protein>
<dbReference type="Pfam" id="PF00176">
    <property type="entry name" value="SNF2-rel_dom"/>
    <property type="match status" value="1"/>
</dbReference>
<keyword evidence="10" id="KW-0804">Transcription</keyword>
<dbReference type="SMART" id="SM00490">
    <property type="entry name" value="HELICc"/>
    <property type="match status" value="1"/>
</dbReference>
<keyword evidence="6" id="KW-0067">ATP-binding</keyword>
<dbReference type="InterPro" id="IPR049730">
    <property type="entry name" value="SNF2/RAD54-like_C"/>
</dbReference>
<feature type="domain" description="Chromo" evidence="14">
    <location>
        <begin position="735"/>
        <end position="802"/>
    </location>
</feature>
<feature type="domain" description="Chromo" evidence="14">
    <location>
        <begin position="817"/>
        <end position="883"/>
    </location>
</feature>
<dbReference type="GO" id="GO:0003677">
    <property type="term" value="F:DNA binding"/>
    <property type="evidence" value="ECO:0007669"/>
    <property type="project" value="UniProtKB-KW"/>
</dbReference>
<name>A0A3S2ML57_ORYJA</name>
<dbReference type="Pfam" id="PF00271">
    <property type="entry name" value="Helicase_C"/>
    <property type="match status" value="1"/>
</dbReference>
<reference evidence="17 18" key="2">
    <citation type="submission" date="2019-01" db="EMBL/GenBank/DDBJ databases">
        <title>A chromosome length genome reference of the Java medaka (oryzias javanicus).</title>
        <authorList>
            <person name="Herpin A."/>
            <person name="Takehana Y."/>
            <person name="Naruse K."/>
            <person name="Ansai S."/>
            <person name="Kawaguchi M."/>
        </authorList>
    </citation>
    <scope>NUCLEOTIDE SEQUENCE [LARGE SCALE GENOMIC DNA]</scope>
    <source>
        <strain evidence="17">RS831</strain>
        <tissue evidence="17">Whole body</tissue>
    </source>
</reference>
<evidence type="ECO:0000256" key="1">
    <source>
        <dbReference type="ARBA" id="ARBA00004123"/>
    </source>
</evidence>
<organism evidence="17 18">
    <name type="scientific">Oryzias javanicus</name>
    <name type="common">Javanese ricefish</name>
    <name type="synonym">Aplocheilus javanicus</name>
    <dbReference type="NCBI Taxonomy" id="123683"/>
    <lineage>
        <taxon>Eukaryota</taxon>
        <taxon>Metazoa</taxon>
        <taxon>Chordata</taxon>
        <taxon>Craniata</taxon>
        <taxon>Vertebrata</taxon>
        <taxon>Euteleostomi</taxon>
        <taxon>Actinopterygii</taxon>
        <taxon>Neopterygii</taxon>
        <taxon>Teleostei</taxon>
        <taxon>Neoteleostei</taxon>
        <taxon>Acanthomorphata</taxon>
        <taxon>Ovalentaria</taxon>
        <taxon>Atherinomorphae</taxon>
        <taxon>Beloniformes</taxon>
        <taxon>Adrianichthyidae</taxon>
        <taxon>Oryziinae</taxon>
        <taxon>Oryzias</taxon>
    </lineage>
</organism>
<dbReference type="Gene3D" id="2.40.50.40">
    <property type="match status" value="2"/>
</dbReference>
<evidence type="ECO:0000256" key="7">
    <source>
        <dbReference type="ARBA" id="ARBA00022853"/>
    </source>
</evidence>
<dbReference type="CDD" id="cd18663">
    <property type="entry name" value="CD2_tandem_CHD5-9_like"/>
    <property type="match status" value="1"/>
</dbReference>
<dbReference type="Gene3D" id="3.40.50.300">
    <property type="entry name" value="P-loop containing nucleotide triphosphate hydrolases"/>
    <property type="match status" value="1"/>
</dbReference>
<evidence type="ECO:0000256" key="6">
    <source>
        <dbReference type="ARBA" id="ARBA00022840"/>
    </source>
</evidence>
<dbReference type="InterPro" id="IPR000953">
    <property type="entry name" value="Chromo/chromo_shadow_dom"/>
</dbReference>
<keyword evidence="18" id="KW-1185">Reference proteome</keyword>
<evidence type="ECO:0000256" key="13">
    <source>
        <dbReference type="SAM" id="MobiDB-lite"/>
    </source>
</evidence>
<evidence type="ECO:0000256" key="2">
    <source>
        <dbReference type="ARBA" id="ARBA00007025"/>
    </source>
</evidence>
<keyword evidence="9" id="KW-0238">DNA-binding</keyword>
<feature type="region of interest" description="Disordered" evidence="13">
    <location>
        <begin position="627"/>
        <end position="651"/>
    </location>
</feature>
<dbReference type="PROSITE" id="PS51192">
    <property type="entry name" value="HELICASE_ATP_BIND_1"/>
    <property type="match status" value="1"/>
</dbReference>
<dbReference type="InterPro" id="IPR051493">
    <property type="entry name" value="CHD"/>
</dbReference>
<evidence type="ECO:0000256" key="8">
    <source>
        <dbReference type="ARBA" id="ARBA00023015"/>
    </source>
</evidence>
<keyword evidence="4" id="KW-0547">Nucleotide-binding</keyword>
<evidence type="ECO:0000256" key="12">
    <source>
        <dbReference type="ARBA" id="ARBA00049360"/>
    </source>
</evidence>
<feature type="domain" description="Helicase C-terminal" evidence="16">
    <location>
        <begin position="1231"/>
        <end position="1382"/>
    </location>
</feature>
<dbReference type="InterPro" id="IPR023780">
    <property type="entry name" value="Chromo_domain"/>
</dbReference>
<dbReference type="GO" id="GO:0006325">
    <property type="term" value="P:chromatin organization"/>
    <property type="evidence" value="ECO:0007669"/>
    <property type="project" value="UniProtKB-KW"/>
</dbReference>
<keyword evidence="8" id="KW-0805">Transcription regulation</keyword>
<dbReference type="FunFam" id="3.40.50.10810:FF:000003">
    <property type="entry name" value="chromodomain-helicase-DNA-binding protein 8 isoform X4"/>
    <property type="match status" value="1"/>
</dbReference>
<comment type="similarity">
    <text evidence="2">Belongs to the SNF2/RAD54 helicase family.</text>
</comment>
<dbReference type="InterPro" id="IPR038718">
    <property type="entry name" value="SNF2-like_sf"/>
</dbReference>
<dbReference type="GO" id="GO:0005524">
    <property type="term" value="F:ATP binding"/>
    <property type="evidence" value="ECO:0007669"/>
    <property type="project" value="UniProtKB-KW"/>
</dbReference>
<feature type="compositionally biased region" description="Low complexity" evidence="13">
    <location>
        <begin position="474"/>
        <end position="485"/>
    </location>
</feature>
<keyword evidence="11" id="KW-0539">Nucleus</keyword>
<dbReference type="SMART" id="SM00487">
    <property type="entry name" value="DEXDc"/>
    <property type="match status" value="1"/>
</dbReference>
<dbReference type="Proteomes" id="UP000283210">
    <property type="component" value="Chromosome 17"/>
</dbReference>
<evidence type="ECO:0000313" key="18">
    <source>
        <dbReference type="Proteomes" id="UP000283210"/>
    </source>
</evidence>
<proteinExistence type="inferred from homology"/>
<evidence type="ECO:0000259" key="15">
    <source>
        <dbReference type="PROSITE" id="PS51192"/>
    </source>
</evidence>
<evidence type="ECO:0000256" key="3">
    <source>
        <dbReference type="ARBA" id="ARBA00022737"/>
    </source>
</evidence>
<dbReference type="PROSITE" id="PS50013">
    <property type="entry name" value="CHROMO_2"/>
    <property type="match status" value="2"/>
</dbReference>
<evidence type="ECO:0000259" key="14">
    <source>
        <dbReference type="PROSITE" id="PS50013"/>
    </source>
</evidence>
<evidence type="ECO:0000259" key="16">
    <source>
        <dbReference type="PROSITE" id="PS51194"/>
    </source>
</evidence>
<dbReference type="SMART" id="SM00298">
    <property type="entry name" value="CHROMO"/>
    <property type="match status" value="2"/>
</dbReference>
<feature type="domain" description="Helicase ATP-binding" evidence="15">
    <location>
        <begin position="916"/>
        <end position="1090"/>
    </location>
</feature>
<dbReference type="PANTHER" id="PTHR46850:SF1">
    <property type="entry name" value="CHROMODOMAIN-HELICASE-DNA-BINDING PROTEIN 9"/>
    <property type="match status" value="1"/>
</dbReference>
<dbReference type="SUPFAM" id="SSF52540">
    <property type="entry name" value="P-loop containing nucleoside triphosphate hydrolases"/>
    <property type="match status" value="2"/>
</dbReference>
<dbReference type="InterPro" id="IPR016197">
    <property type="entry name" value="Chromo-like_dom_sf"/>
</dbReference>
<dbReference type="CDD" id="cd18793">
    <property type="entry name" value="SF2_C_SNF"/>
    <property type="match status" value="1"/>
</dbReference>
<dbReference type="FunFam" id="3.40.50.300:FF:000015">
    <property type="entry name" value="chromodomain-helicase-DNA-binding protein 9 isoform X1"/>
    <property type="match status" value="1"/>
</dbReference>
<evidence type="ECO:0000256" key="11">
    <source>
        <dbReference type="ARBA" id="ARBA00023242"/>
    </source>
</evidence>
<dbReference type="CDD" id="cd18060">
    <property type="entry name" value="DEXHc_CHD8"/>
    <property type="match status" value="1"/>
</dbReference>
<evidence type="ECO:0000256" key="4">
    <source>
        <dbReference type="ARBA" id="ARBA00022741"/>
    </source>
</evidence>
<dbReference type="FunFam" id="2.40.50.40:FF:000001">
    <property type="entry name" value="chromodomain-helicase-DNA-binding protein 8 isoform X4"/>
    <property type="match status" value="1"/>
</dbReference>
<dbReference type="GO" id="GO:0016787">
    <property type="term" value="F:hydrolase activity"/>
    <property type="evidence" value="ECO:0007669"/>
    <property type="project" value="UniProtKB-KW"/>
</dbReference>
<dbReference type="FunFam" id="2.40.50.40:FF:000005">
    <property type="entry name" value="chromodomain-helicase-DNA-binding protein 8 isoform X4"/>
    <property type="match status" value="1"/>
</dbReference>
<keyword evidence="7" id="KW-0156">Chromatin regulator</keyword>
<evidence type="ECO:0000313" key="17">
    <source>
        <dbReference type="EMBL" id="RVE61639.1"/>
    </source>
</evidence>
<evidence type="ECO:0000256" key="10">
    <source>
        <dbReference type="ARBA" id="ARBA00023163"/>
    </source>
</evidence>
<accession>A0A3S2ML57</accession>
<dbReference type="InterPro" id="IPR001650">
    <property type="entry name" value="Helicase_C-like"/>
</dbReference>
<dbReference type="PROSITE" id="PS51194">
    <property type="entry name" value="HELICASE_CTER"/>
    <property type="match status" value="1"/>
</dbReference>
<gene>
    <name evidence="17" type="ORF">OJAV_G00172470</name>
</gene>
<sequence>MADPIMDLLEDTPLFNLDGLPDDTFSQGSSDPVEEALKLALGQVDPTMDGDPTPDLTVGSSLGVPVAASTFLDPASVQVSSQPVPVAQTVSAAPVPTLTPAAVEAVPQVQPQAVMPISSNSSGVGSSTVLLGSPLTVSSSPATSATTQQLTQIAHQLTPQQLAAITQQGAGKIVILKGPQGQAQVLQTVSGTTPQTGGKVIRVLSGTPLKPGMSILQGGTILNQASPGQAQVKVQQTQGQPVQVQIAAQAQMAQGQTTVQVQPQVQAAQVQHHGQATQIQVQPQSQATQIQVQTQGQVQLQSPLQAQTPGGEAKRITLVLQQPSQTVSATPVSQAVATQHQVTQVQATPAGQQPQQQAPARLVLGQLPGGKLVLQGSQLAALTQARAAGQAGGQPKVLTLQLQVQQQPNQQGGVKYQLVSGAGNTGGPQVLQISQGQGGQRVAVPLKMLLQPQTSSASSTGGTVSVVKVINAPSTGASSSASTPPQAIRISKAPGEPASVRRVEILCKQEKANRIVAEAIARAKARGEKNLPRVLNQDELPNTQSSPEIGGTITVVSSKKKSSSGGSKKKSPMSGALVSKAPAGGDKKGKVKMVGGTITIAGGAVLPGVGNKSKSKTKANTITLVGAKKRKRNASSDHSDGELSPPSPVALDDDMIMKRRSNRVVKRKKYTEDLDIKITDDEDEQEDVDVITTAAAVASISGGTVAQLKPEVELDGDGLPSMQFFVENPSEEDAAIVDKVLSMRITKKEVVPGQYTNAEEFFVKYKNYSYLHCEWATLEQLEKDKRIHQKIKRFKTKHAQMRHFFQEDEEPFNPDYLEVDRILDVSHSVDKDNGEPVIYYLVKWCSLPYEDATWELKEDVDEGKVEEFSKIQNRQPRLKRTVRPPASSWKKLEETREYKNGNVLREYQLEGVNWLLFNWYNRQNCILADEMGLGKTIQSIALLSEVYTAGIQGPFLVIAPLSTITNWEREFCTWTQMNAIVYHGSLASRQMIQQYEMYCKDDKGHLIPGAYKFDALITTFEMVLSDCPELREISWRCVIIDEAHRLKNRNCKLLDSLKMLDLEHKVLLTGTPLQNTVEELFSLLHFLEPAQFPSEIEFLRDFGDLKTEEQVQKLQAILKPMMLRRLKEDVEKNLAPKQETIIEVELTDVQKKYYRAILERNFSFLSLGANSNSNVPNLLNTMMELRKCCNHPYLINGAEEKIVAELREVYDPLAPDFHLQALIRSAGKLVLLDKLLPRLKAGGHKVLIFSQMVRCLDILEDYLINKRYLYERIDGRVRGNLRQAAIDRFSKPDSDRFVFLLCTRAGGLGINLTAADTCVIFDSDWNPQNDLQAQARCHRIGQSKAVKVYRLITRNSYEREMLDKASLKLGLDRAVLQSMSGNKESNNNGIQQFSKKRD</sequence>
<feature type="region of interest" description="Disordered" evidence="13">
    <location>
        <begin position="532"/>
        <end position="590"/>
    </location>
</feature>
<dbReference type="InterPro" id="IPR027417">
    <property type="entry name" value="P-loop_NTPase"/>
</dbReference>
<dbReference type="EMBL" id="CM012453">
    <property type="protein sequence ID" value="RVE61639.1"/>
    <property type="molecule type" value="Genomic_DNA"/>
</dbReference>
<dbReference type="GO" id="GO:0005634">
    <property type="term" value="C:nucleus"/>
    <property type="evidence" value="ECO:0007669"/>
    <property type="project" value="UniProtKB-SubCell"/>
</dbReference>
<keyword evidence="5" id="KW-0378">Hydrolase</keyword>
<evidence type="ECO:0000256" key="5">
    <source>
        <dbReference type="ARBA" id="ARBA00022801"/>
    </source>
</evidence>
<dbReference type="OrthoDB" id="5857104at2759"/>
<keyword evidence="3" id="KW-0677">Repeat</keyword>
<dbReference type="Gene3D" id="3.40.50.10810">
    <property type="entry name" value="Tandem AAA-ATPase domain"/>
    <property type="match status" value="1"/>
</dbReference>
<dbReference type="Pfam" id="PF00385">
    <property type="entry name" value="Chromo"/>
    <property type="match status" value="2"/>
</dbReference>
<dbReference type="InterPro" id="IPR014001">
    <property type="entry name" value="Helicase_ATP-bd"/>
</dbReference>